<reference evidence="2" key="1">
    <citation type="submission" date="2015-01" db="EMBL/GenBank/DDBJ databases">
        <authorList>
            <person name="MANFREDI Pablo"/>
        </authorList>
    </citation>
    <scope>NUCLEOTIDE SEQUENCE [LARGE SCALE GENOMIC DNA]</scope>
    <source>
        <strain evidence="2">Ccy74</strain>
    </source>
</reference>
<evidence type="ECO:0000313" key="2">
    <source>
        <dbReference type="Proteomes" id="UP000038083"/>
    </source>
</evidence>
<dbReference type="Proteomes" id="UP000038083">
    <property type="component" value="Unassembled WGS sequence"/>
</dbReference>
<accession>A0A0B7HC85</accession>
<organism evidence="1 2">
    <name type="scientific">Capnocytophaga cynodegmi</name>
    <dbReference type="NCBI Taxonomy" id="28189"/>
    <lineage>
        <taxon>Bacteria</taxon>
        <taxon>Pseudomonadati</taxon>
        <taxon>Bacteroidota</taxon>
        <taxon>Flavobacteriia</taxon>
        <taxon>Flavobacteriales</taxon>
        <taxon>Flavobacteriaceae</taxon>
        <taxon>Capnocytophaga</taxon>
    </lineage>
</organism>
<dbReference type="AlphaFoldDB" id="A0A0B7HC85"/>
<sequence length="154" mass="18427">MYRLTQKISDLYGYMCIDNHIYAKIKGTKHLQELSLSGEVLWQSKQKEIGHYYVNEDVIIFNLYNDSEDQIFDDLFIYDRNTKKIISNKKVSLNLYAKRCYYKNIFYNIEDKEVIIFDILKGKILEKKVTEIKGVTLFITEHLLISKKDIYIYI</sequence>
<dbReference type="RefSeq" id="WP_041996376.1">
    <property type="nucleotide sequence ID" value="NZ_CDOG01000014.1"/>
</dbReference>
<proteinExistence type="predicted"/>
<protein>
    <submittedName>
        <fullName evidence="1">Uncharacterized protein</fullName>
    </submittedName>
</protein>
<name>A0A0B7HC85_9FLAO</name>
<evidence type="ECO:0000313" key="1">
    <source>
        <dbReference type="EMBL" id="CEN37301.1"/>
    </source>
</evidence>
<dbReference type="EMBL" id="CDOG01000014">
    <property type="protein sequence ID" value="CEN37301.1"/>
    <property type="molecule type" value="Genomic_DNA"/>
</dbReference>
<gene>
    <name evidence="1" type="ORF">CCYN74_210090</name>
</gene>